<reference evidence="2 3" key="1">
    <citation type="submission" date="2019-03" db="EMBL/GenBank/DDBJ databases">
        <title>Genomic Encyclopedia of Type Strains, Phase IV (KMG-IV): sequencing the most valuable type-strain genomes for metagenomic binning, comparative biology and taxonomic classification.</title>
        <authorList>
            <person name="Goeker M."/>
        </authorList>
    </citation>
    <scope>NUCLEOTIDE SEQUENCE [LARGE SCALE GENOMIC DNA]</scope>
    <source>
        <strain evidence="2 3">DSM 21100</strain>
    </source>
</reference>
<proteinExistence type="predicted"/>
<protein>
    <submittedName>
        <fullName evidence="2">Uncharacterized protein DUF4143</fullName>
    </submittedName>
</protein>
<evidence type="ECO:0000313" key="3">
    <source>
        <dbReference type="Proteomes" id="UP000295807"/>
    </source>
</evidence>
<dbReference type="Pfam" id="PF13635">
    <property type="entry name" value="DUF4143"/>
    <property type="match status" value="1"/>
</dbReference>
<dbReference type="AlphaFoldDB" id="A0A4R3KZC1"/>
<feature type="domain" description="DUF4143" evidence="1">
    <location>
        <begin position="7"/>
        <end position="120"/>
    </location>
</feature>
<comment type="caution">
    <text evidence="2">The sequence shown here is derived from an EMBL/GenBank/DDBJ whole genome shotgun (WGS) entry which is preliminary data.</text>
</comment>
<dbReference type="InterPro" id="IPR025420">
    <property type="entry name" value="DUF4143"/>
</dbReference>
<dbReference type="PANTHER" id="PTHR43566">
    <property type="entry name" value="CONSERVED PROTEIN"/>
    <property type="match status" value="1"/>
</dbReference>
<organism evidence="2 3">
    <name type="scientific">Anseongella ginsenosidimutans</name>
    <dbReference type="NCBI Taxonomy" id="496056"/>
    <lineage>
        <taxon>Bacteria</taxon>
        <taxon>Pseudomonadati</taxon>
        <taxon>Bacteroidota</taxon>
        <taxon>Sphingobacteriia</taxon>
        <taxon>Sphingobacteriales</taxon>
        <taxon>Sphingobacteriaceae</taxon>
        <taxon>Anseongella</taxon>
    </lineage>
</organism>
<sequence>MQDAGNTTTLSHYLVLLDTVGLLGGIEKYAADVVRKRSSSPKFQVHNNALISAQRSELFMEVRSQLSVWGHVVESSIGAHLLNCSFSEGYKVYYWRYGNQEVDFVLERRGKIICLEVKSNNEQAAPGISAFEKQFGVHKSLLIGSRGLP</sequence>
<evidence type="ECO:0000259" key="1">
    <source>
        <dbReference type="Pfam" id="PF13635"/>
    </source>
</evidence>
<evidence type="ECO:0000313" key="2">
    <source>
        <dbReference type="EMBL" id="TCS89970.1"/>
    </source>
</evidence>
<keyword evidence="3" id="KW-1185">Reference proteome</keyword>
<dbReference type="Proteomes" id="UP000295807">
    <property type="component" value="Unassembled WGS sequence"/>
</dbReference>
<accession>A0A4R3KZC1</accession>
<name>A0A4R3KZC1_9SPHI</name>
<dbReference type="PANTHER" id="PTHR43566:SF2">
    <property type="entry name" value="DUF4143 DOMAIN-CONTAINING PROTEIN"/>
    <property type="match status" value="1"/>
</dbReference>
<gene>
    <name evidence="2" type="ORF">EDD80_101167</name>
</gene>
<dbReference type="EMBL" id="SMAD01000001">
    <property type="protein sequence ID" value="TCS89970.1"/>
    <property type="molecule type" value="Genomic_DNA"/>
</dbReference>